<dbReference type="EMBL" id="BARV01015449">
    <property type="protein sequence ID" value="GAI30727.1"/>
    <property type="molecule type" value="Genomic_DNA"/>
</dbReference>
<evidence type="ECO:0000313" key="1">
    <source>
        <dbReference type="EMBL" id="GAI30727.1"/>
    </source>
</evidence>
<gene>
    <name evidence="1" type="ORF">S06H3_26693</name>
</gene>
<name>X1MGF5_9ZZZZ</name>
<accession>X1MGF5</accession>
<protein>
    <submittedName>
        <fullName evidence="1">Uncharacterized protein</fullName>
    </submittedName>
</protein>
<feature type="non-terminal residue" evidence="1">
    <location>
        <position position="1"/>
    </location>
</feature>
<sequence length="96" mass="11219">NYYSTKDVLMSDEADYGFMLWDGKSNGTLNNILNLCERNKKVLVYFSPNKSFYTVEDKQDISKLLERCDPGLLRKFDRVLGIRTRINLSQQQLNFA</sequence>
<proteinExistence type="predicted"/>
<organism evidence="1">
    <name type="scientific">marine sediment metagenome</name>
    <dbReference type="NCBI Taxonomy" id="412755"/>
    <lineage>
        <taxon>unclassified sequences</taxon>
        <taxon>metagenomes</taxon>
        <taxon>ecological metagenomes</taxon>
    </lineage>
</organism>
<dbReference type="AlphaFoldDB" id="X1MGF5"/>
<reference evidence="1" key="1">
    <citation type="journal article" date="2014" name="Front. Microbiol.">
        <title>High frequency of phylogenetically diverse reductive dehalogenase-homologous genes in deep subseafloor sedimentary metagenomes.</title>
        <authorList>
            <person name="Kawai M."/>
            <person name="Futagami T."/>
            <person name="Toyoda A."/>
            <person name="Takaki Y."/>
            <person name="Nishi S."/>
            <person name="Hori S."/>
            <person name="Arai W."/>
            <person name="Tsubouchi T."/>
            <person name="Morono Y."/>
            <person name="Uchiyama I."/>
            <person name="Ito T."/>
            <person name="Fujiyama A."/>
            <person name="Inagaki F."/>
            <person name="Takami H."/>
        </authorList>
    </citation>
    <scope>NUCLEOTIDE SEQUENCE</scope>
    <source>
        <strain evidence="1">Expedition CK06-06</strain>
    </source>
</reference>
<comment type="caution">
    <text evidence="1">The sequence shown here is derived from an EMBL/GenBank/DDBJ whole genome shotgun (WGS) entry which is preliminary data.</text>
</comment>